<evidence type="ECO:0000259" key="1">
    <source>
        <dbReference type="PROSITE" id="PS51186"/>
    </source>
</evidence>
<evidence type="ECO:0000313" key="2">
    <source>
        <dbReference type="EMBL" id="GJD51710.1"/>
    </source>
</evidence>
<dbReference type="SUPFAM" id="SSF55729">
    <property type="entry name" value="Acyl-CoA N-acyltransferases (Nat)"/>
    <property type="match status" value="1"/>
</dbReference>
<dbReference type="Proteomes" id="UP001055167">
    <property type="component" value="Unassembled WGS sequence"/>
</dbReference>
<feature type="domain" description="N-acetyltransferase" evidence="1">
    <location>
        <begin position="1"/>
        <end position="94"/>
    </location>
</feature>
<reference evidence="2" key="2">
    <citation type="submission" date="2021-08" db="EMBL/GenBank/DDBJ databases">
        <authorList>
            <person name="Tani A."/>
            <person name="Ola A."/>
            <person name="Ogura Y."/>
            <person name="Katsura K."/>
            <person name="Hayashi T."/>
        </authorList>
    </citation>
    <scope>NUCLEOTIDE SEQUENCE</scope>
    <source>
        <strain evidence="2">KCTC 52305</strain>
    </source>
</reference>
<gene>
    <name evidence="2" type="ORF">OPKNFCMD_4465</name>
</gene>
<evidence type="ECO:0000313" key="3">
    <source>
        <dbReference type="Proteomes" id="UP001055167"/>
    </source>
</evidence>
<dbReference type="InterPro" id="IPR000182">
    <property type="entry name" value="GNAT_dom"/>
</dbReference>
<sequence length="101" mass="10385">MPPLGARLGALPEPAGAWCIHDLALLPEARGSGAGARAVARSLRAARRRGLCEATLVAVGGAAGFWRHQGFGALERPPPAGYGRDAVLMVRRLAGLTPPPS</sequence>
<protein>
    <recommendedName>
        <fullName evidence="1">N-acetyltransferase domain-containing protein</fullName>
    </recommendedName>
</protein>
<comment type="caution">
    <text evidence="2">The sequence shown here is derived from an EMBL/GenBank/DDBJ whole genome shotgun (WGS) entry which is preliminary data.</text>
</comment>
<proteinExistence type="predicted"/>
<reference evidence="2" key="1">
    <citation type="journal article" date="2021" name="Front. Microbiol.">
        <title>Comprehensive Comparative Genomics and Phenotyping of Methylobacterium Species.</title>
        <authorList>
            <person name="Alessa O."/>
            <person name="Ogura Y."/>
            <person name="Fujitani Y."/>
            <person name="Takami H."/>
            <person name="Hayashi T."/>
            <person name="Sahin N."/>
            <person name="Tani A."/>
        </authorList>
    </citation>
    <scope>NUCLEOTIDE SEQUENCE</scope>
    <source>
        <strain evidence="2">KCTC 52305</strain>
    </source>
</reference>
<organism evidence="2 3">
    <name type="scientific">Methylobacterium crusticola</name>
    <dbReference type="NCBI Taxonomy" id="1697972"/>
    <lineage>
        <taxon>Bacteria</taxon>
        <taxon>Pseudomonadati</taxon>
        <taxon>Pseudomonadota</taxon>
        <taxon>Alphaproteobacteria</taxon>
        <taxon>Hyphomicrobiales</taxon>
        <taxon>Methylobacteriaceae</taxon>
        <taxon>Methylobacterium</taxon>
    </lineage>
</organism>
<dbReference type="Gene3D" id="3.40.630.30">
    <property type="match status" value="1"/>
</dbReference>
<keyword evidence="3" id="KW-1185">Reference proteome</keyword>
<dbReference type="RefSeq" id="WP_238313793.1">
    <property type="nucleotide sequence ID" value="NZ_BPQH01000014.1"/>
</dbReference>
<dbReference type="Pfam" id="PF00583">
    <property type="entry name" value="Acetyltransf_1"/>
    <property type="match status" value="1"/>
</dbReference>
<dbReference type="EMBL" id="BPQH01000014">
    <property type="protein sequence ID" value="GJD51710.1"/>
    <property type="molecule type" value="Genomic_DNA"/>
</dbReference>
<dbReference type="PROSITE" id="PS51186">
    <property type="entry name" value="GNAT"/>
    <property type="match status" value="1"/>
</dbReference>
<accession>A0ABQ4R3G3</accession>
<dbReference type="InterPro" id="IPR016181">
    <property type="entry name" value="Acyl_CoA_acyltransferase"/>
</dbReference>
<name>A0ABQ4R3G3_9HYPH</name>